<evidence type="ECO:0000313" key="4">
    <source>
        <dbReference type="Proteomes" id="UP001148838"/>
    </source>
</evidence>
<sequence length="413" mass="47670">FTYIRYKAIGLEVNPKKTKYMITSRDQNIVRNGNIKIGDLSFEEVEKLKYLGATVTNMNDTREEIKRRINMGNACYYSVKKLSSSSLLSKNLKVRIYKTVILVLPVVLYGCEIWTLTLRKGFLGVLVRQGRNLIPMDPNGSSDPYVKLKLIPDSDNVKKKTKTIRSSLNPVWNENITLSLPSKETLRGHSDSSFRGEGYIQCCVGVRLCDMYSIQELAEIHFMYGKADGNAALARRLYQERYPQRQCPDRKTFVRLHYRLCEYGKFNSPGLGRGRPRSTTPEVQEEILEAVNMTPSISTRRVALQVNVPHTTVWRLLKEYQLYPYHLQRVQALSPADYPARVRFCQWFLQQCGVNPNFPALVLFTDEAQFTRDGITNFHNQHLWAYENPRATVPSHQQVRFSLNMWPVSLVID</sequence>
<dbReference type="InterPro" id="IPR009057">
    <property type="entry name" value="Homeodomain-like_sf"/>
</dbReference>
<evidence type="ECO:0000259" key="2">
    <source>
        <dbReference type="PROSITE" id="PS50004"/>
    </source>
</evidence>
<dbReference type="PRINTS" id="PR00360">
    <property type="entry name" value="C2DOMAIN"/>
</dbReference>
<dbReference type="InterPro" id="IPR035892">
    <property type="entry name" value="C2_domain_sf"/>
</dbReference>
<evidence type="ECO:0000256" key="1">
    <source>
        <dbReference type="ARBA" id="ARBA00004123"/>
    </source>
</evidence>
<dbReference type="SMART" id="SM00239">
    <property type="entry name" value="C2"/>
    <property type="match status" value="1"/>
</dbReference>
<proteinExistence type="predicted"/>
<dbReference type="InterPro" id="IPR032135">
    <property type="entry name" value="DUF4817"/>
</dbReference>
<protein>
    <recommendedName>
        <fullName evidence="2">C2 domain-containing protein</fullName>
    </recommendedName>
</protein>
<comment type="subcellular location">
    <subcellularLocation>
        <location evidence="1">Nucleus</location>
    </subcellularLocation>
</comment>
<dbReference type="Pfam" id="PF16087">
    <property type="entry name" value="DUF4817"/>
    <property type="match status" value="1"/>
</dbReference>
<accession>A0ABQ8STJ1</accession>
<dbReference type="PANTHER" id="PTHR47326">
    <property type="entry name" value="TRANSPOSABLE ELEMENT TC3 TRANSPOSASE-LIKE PROTEIN"/>
    <property type="match status" value="1"/>
</dbReference>
<comment type="caution">
    <text evidence="3">The sequence shown here is derived from an EMBL/GenBank/DDBJ whole genome shotgun (WGS) entry which is preliminary data.</text>
</comment>
<organism evidence="3 4">
    <name type="scientific">Periplaneta americana</name>
    <name type="common">American cockroach</name>
    <name type="synonym">Blatta americana</name>
    <dbReference type="NCBI Taxonomy" id="6978"/>
    <lineage>
        <taxon>Eukaryota</taxon>
        <taxon>Metazoa</taxon>
        <taxon>Ecdysozoa</taxon>
        <taxon>Arthropoda</taxon>
        <taxon>Hexapoda</taxon>
        <taxon>Insecta</taxon>
        <taxon>Pterygota</taxon>
        <taxon>Neoptera</taxon>
        <taxon>Polyneoptera</taxon>
        <taxon>Dictyoptera</taxon>
        <taxon>Blattodea</taxon>
        <taxon>Blattoidea</taxon>
        <taxon>Blattidae</taxon>
        <taxon>Blattinae</taxon>
        <taxon>Periplaneta</taxon>
    </lineage>
</organism>
<dbReference type="Gene3D" id="2.60.40.150">
    <property type="entry name" value="C2 domain"/>
    <property type="match status" value="1"/>
</dbReference>
<evidence type="ECO:0000313" key="3">
    <source>
        <dbReference type="EMBL" id="KAJ4437091.1"/>
    </source>
</evidence>
<feature type="non-terminal residue" evidence="3">
    <location>
        <position position="1"/>
    </location>
</feature>
<gene>
    <name evidence="3" type="ORF">ANN_17226</name>
</gene>
<dbReference type="Proteomes" id="UP001148838">
    <property type="component" value="Unassembled WGS sequence"/>
</dbReference>
<dbReference type="Pfam" id="PF00168">
    <property type="entry name" value="C2"/>
    <property type="match status" value="1"/>
</dbReference>
<dbReference type="SUPFAM" id="SSF46689">
    <property type="entry name" value="Homeodomain-like"/>
    <property type="match status" value="1"/>
</dbReference>
<dbReference type="SUPFAM" id="SSF49562">
    <property type="entry name" value="C2 domain (Calcium/lipid-binding domain, CaLB)"/>
    <property type="match status" value="1"/>
</dbReference>
<reference evidence="3 4" key="1">
    <citation type="journal article" date="2022" name="Allergy">
        <title>Genome assembly and annotation of Periplaneta americana reveal a comprehensive cockroach allergen profile.</title>
        <authorList>
            <person name="Wang L."/>
            <person name="Xiong Q."/>
            <person name="Saelim N."/>
            <person name="Wang L."/>
            <person name="Nong W."/>
            <person name="Wan A.T."/>
            <person name="Shi M."/>
            <person name="Liu X."/>
            <person name="Cao Q."/>
            <person name="Hui J.H.L."/>
            <person name="Sookrung N."/>
            <person name="Leung T.F."/>
            <person name="Tungtrongchitr A."/>
            <person name="Tsui S.K.W."/>
        </authorList>
    </citation>
    <scope>NUCLEOTIDE SEQUENCE [LARGE SCALE GENOMIC DNA]</scope>
    <source>
        <strain evidence="3">PWHHKU_190912</strain>
    </source>
</reference>
<dbReference type="Gene3D" id="3.30.420.10">
    <property type="entry name" value="Ribonuclease H-like superfamily/Ribonuclease H"/>
    <property type="match status" value="1"/>
</dbReference>
<dbReference type="EMBL" id="JAJSOF020000021">
    <property type="protein sequence ID" value="KAJ4437091.1"/>
    <property type="molecule type" value="Genomic_DNA"/>
</dbReference>
<dbReference type="InterPro" id="IPR036397">
    <property type="entry name" value="RNaseH_sf"/>
</dbReference>
<keyword evidence="4" id="KW-1185">Reference proteome</keyword>
<dbReference type="PANTHER" id="PTHR47326:SF1">
    <property type="entry name" value="HTH PSQ-TYPE DOMAIN-CONTAINING PROTEIN"/>
    <property type="match status" value="1"/>
</dbReference>
<name>A0ABQ8STJ1_PERAM</name>
<dbReference type="InterPro" id="IPR000008">
    <property type="entry name" value="C2_dom"/>
</dbReference>
<feature type="domain" description="C2" evidence="2">
    <location>
        <begin position="103"/>
        <end position="224"/>
    </location>
</feature>
<dbReference type="PROSITE" id="PS50004">
    <property type="entry name" value="C2"/>
    <property type="match status" value="1"/>
</dbReference>